<dbReference type="EMBL" id="GL379786">
    <property type="protein sequence ID" value="EGT29942.1"/>
    <property type="molecule type" value="Genomic_DNA"/>
</dbReference>
<protein>
    <submittedName>
        <fullName evidence="1">Uncharacterized protein</fullName>
    </submittedName>
</protein>
<accession>G0M7X7</accession>
<keyword evidence="2" id="KW-1185">Reference proteome</keyword>
<organism evidence="2">
    <name type="scientific">Caenorhabditis brenneri</name>
    <name type="common">Nematode worm</name>
    <dbReference type="NCBI Taxonomy" id="135651"/>
    <lineage>
        <taxon>Eukaryota</taxon>
        <taxon>Metazoa</taxon>
        <taxon>Ecdysozoa</taxon>
        <taxon>Nematoda</taxon>
        <taxon>Chromadorea</taxon>
        <taxon>Rhabditida</taxon>
        <taxon>Rhabditina</taxon>
        <taxon>Rhabditomorpha</taxon>
        <taxon>Rhabditoidea</taxon>
        <taxon>Rhabditidae</taxon>
        <taxon>Peloderinae</taxon>
        <taxon>Caenorhabditis</taxon>
    </lineage>
</organism>
<reference evidence="2" key="1">
    <citation type="submission" date="2011-07" db="EMBL/GenBank/DDBJ databases">
        <authorList>
            <consortium name="Caenorhabditis brenneri Sequencing and Analysis Consortium"/>
            <person name="Wilson R.K."/>
        </authorList>
    </citation>
    <scope>NUCLEOTIDE SEQUENCE [LARGE SCALE GENOMIC DNA]</scope>
    <source>
        <strain evidence="2">PB2801</strain>
    </source>
</reference>
<gene>
    <name evidence="1" type="ORF">CAEBREN_00059</name>
</gene>
<proteinExistence type="predicted"/>
<dbReference type="InParanoid" id="G0M7X7"/>
<evidence type="ECO:0000313" key="1">
    <source>
        <dbReference type="EMBL" id="EGT29942.1"/>
    </source>
</evidence>
<sequence>MNVSGYYNRTLSEGGVGGSSVCASSLAALRQFSWSSCLRLLRLDALHLLPSRLIYSLAFNAFHRKHF</sequence>
<name>G0M7X7_CAEBE</name>
<dbReference type="HOGENOM" id="CLU_2814679_0_0_1"/>
<dbReference type="Proteomes" id="UP000008068">
    <property type="component" value="Unassembled WGS sequence"/>
</dbReference>
<dbReference type="AlphaFoldDB" id="G0M7X7"/>
<evidence type="ECO:0000313" key="2">
    <source>
        <dbReference type="Proteomes" id="UP000008068"/>
    </source>
</evidence>